<reference evidence="1 2" key="1">
    <citation type="submission" date="2014-04" db="EMBL/GenBank/DDBJ databases">
        <authorList>
            <consortium name="DOE Joint Genome Institute"/>
            <person name="Kuo A."/>
            <person name="Tarkka M."/>
            <person name="Buscot F."/>
            <person name="Kohler A."/>
            <person name="Nagy L.G."/>
            <person name="Floudas D."/>
            <person name="Copeland A."/>
            <person name="Barry K.W."/>
            <person name="Cichocki N."/>
            <person name="Veneault-Fourrey C."/>
            <person name="LaButti K."/>
            <person name="Lindquist E.A."/>
            <person name="Lipzen A."/>
            <person name="Lundell T."/>
            <person name="Morin E."/>
            <person name="Murat C."/>
            <person name="Sun H."/>
            <person name="Tunlid A."/>
            <person name="Henrissat B."/>
            <person name="Grigoriev I.V."/>
            <person name="Hibbett D.S."/>
            <person name="Martin F."/>
            <person name="Nordberg H.P."/>
            <person name="Cantor M.N."/>
            <person name="Hua S.X."/>
        </authorList>
    </citation>
    <scope>NUCLEOTIDE SEQUENCE [LARGE SCALE GENOMIC DNA]</scope>
    <source>
        <strain evidence="1 2">F 1598</strain>
    </source>
</reference>
<reference evidence="2" key="2">
    <citation type="submission" date="2015-01" db="EMBL/GenBank/DDBJ databases">
        <title>Evolutionary Origins and Diversification of the Mycorrhizal Mutualists.</title>
        <authorList>
            <consortium name="DOE Joint Genome Institute"/>
            <consortium name="Mycorrhizal Genomics Consortium"/>
            <person name="Kohler A."/>
            <person name="Kuo A."/>
            <person name="Nagy L.G."/>
            <person name="Floudas D."/>
            <person name="Copeland A."/>
            <person name="Barry K.W."/>
            <person name="Cichocki N."/>
            <person name="Veneault-Fourrey C."/>
            <person name="LaButti K."/>
            <person name="Lindquist E.A."/>
            <person name="Lipzen A."/>
            <person name="Lundell T."/>
            <person name="Morin E."/>
            <person name="Murat C."/>
            <person name="Riley R."/>
            <person name="Ohm R."/>
            <person name="Sun H."/>
            <person name="Tunlid A."/>
            <person name="Henrissat B."/>
            <person name="Grigoriev I.V."/>
            <person name="Hibbett D.S."/>
            <person name="Martin F."/>
        </authorList>
    </citation>
    <scope>NUCLEOTIDE SEQUENCE [LARGE SCALE GENOMIC DNA]</scope>
    <source>
        <strain evidence="2">F 1598</strain>
    </source>
</reference>
<sequence>MKVSSPPPGTLQGSVNDEMIMITNYRSHIEEAIRLLTSWVHELRPGKGSGSMTYPVPNRPTGYMGGFEMPITDSILPPGVMPAMFAFMADSGLNYRIDRIPQTMPPMLAQLKLEVAFMDKVMQESDLPRNNWDVEPGEMHFIDQMKDIFRACLTDDVVTIG</sequence>
<evidence type="ECO:0000313" key="2">
    <source>
        <dbReference type="Proteomes" id="UP000054166"/>
    </source>
</evidence>
<dbReference type="InParanoid" id="A0A0C3F0N7"/>
<evidence type="ECO:0000313" key="1">
    <source>
        <dbReference type="EMBL" id="KIM78355.1"/>
    </source>
</evidence>
<keyword evidence="2" id="KW-1185">Reference proteome</keyword>
<accession>A0A0C3F0N7</accession>
<organism evidence="1 2">
    <name type="scientific">Piloderma croceum (strain F 1598)</name>
    <dbReference type="NCBI Taxonomy" id="765440"/>
    <lineage>
        <taxon>Eukaryota</taxon>
        <taxon>Fungi</taxon>
        <taxon>Dikarya</taxon>
        <taxon>Basidiomycota</taxon>
        <taxon>Agaricomycotina</taxon>
        <taxon>Agaricomycetes</taxon>
        <taxon>Agaricomycetidae</taxon>
        <taxon>Atheliales</taxon>
        <taxon>Atheliaceae</taxon>
        <taxon>Piloderma</taxon>
    </lineage>
</organism>
<gene>
    <name evidence="1" type="ORF">PILCRDRAFT_11331</name>
</gene>
<proteinExistence type="predicted"/>
<dbReference type="AlphaFoldDB" id="A0A0C3F0N7"/>
<dbReference type="EMBL" id="KN833017">
    <property type="protein sequence ID" value="KIM78355.1"/>
    <property type="molecule type" value="Genomic_DNA"/>
</dbReference>
<name>A0A0C3F0N7_PILCF</name>
<dbReference type="Proteomes" id="UP000054166">
    <property type="component" value="Unassembled WGS sequence"/>
</dbReference>
<dbReference type="HOGENOM" id="CLU_1644360_0_0_1"/>
<protein>
    <submittedName>
        <fullName evidence="1">Uncharacterized protein</fullName>
    </submittedName>
</protein>